<dbReference type="InterPro" id="IPR011750">
    <property type="entry name" value="Gmx_para_CXXCG"/>
</dbReference>
<name>A0A848LAK0_9BACT</name>
<dbReference type="Proteomes" id="UP000518300">
    <property type="component" value="Unassembled WGS sequence"/>
</dbReference>
<protein>
    <recommendedName>
        <fullName evidence="3">Double-CXXCG motif protein</fullName>
    </recommendedName>
</protein>
<dbReference type="AlphaFoldDB" id="A0A848LAK0"/>
<dbReference type="NCBIfam" id="TIGR02264">
    <property type="entry name" value="gmx_para_CXXCG"/>
    <property type="match status" value="1"/>
</dbReference>
<dbReference type="Pfam" id="PF09535">
    <property type="entry name" value="Gmx_para_CXXCG"/>
    <property type="match status" value="1"/>
</dbReference>
<evidence type="ECO:0000313" key="1">
    <source>
        <dbReference type="EMBL" id="NMO15282.1"/>
    </source>
</evidence>
<gene>
    <name evidence="1" type="ORF">HG543_10505</name>
</gene>
<evidence type="ECO:0008006" key="3">
    <source>
        <dbReference type="Google" id="ProtNLM"/>
    </source>
</evidence>
<dbReference type="RefSeq" id="WP_169344575.1">
    <property type="nucleotide sequence ID" value="NZ_JABBJJ010000035.1"/>
</dbReference>
<evidence type="ECO:0000313" key="2">
    <source>
        <dbReference type="Proteomes" id="UP000518300"/>
    </source>
</evidence>
<dbReference type="EMBL" id="JABBJJ010000035">
    <property type="protein sequence ID" value="NMO15282.1"/>
    <property type="molecule type" value="Genomic_DNA"/>
</dbReference>
<proteinExistence type="predicted"/>
<keyword evidence="2" id="KW-1185">Reference proteome</keyword>
<organism evidence="1 2">
    <name type="scientific">Pyxidicoccus fallax</name>
    <dbReference type="NCBI Taxonomy" id="394095"/>
    <lineage>
        <taxon>Bacteria</taxon>
        <taxon>Pseudomonadati</taxon>
        <taxon>Myxococcota</taxon>
        <taxon>Myxococcia</taxon>
        <taxon>Myxococcales</taxon>
        <taxon>Cystobacterineae</taxon>
        <taxon>Myxococcaceae</taxon>
        <taxon>Pyxidicoccus</taxon>
    </lineage>
</organism>
<reference evidence="1 2" key="1">
    <citation type="submission" date="2020-04" db="EMBL/GenBank/DDBJ databases">
        <title>Draft genome of Pyxidicoccus fallax type strain.</title>
        <authorList>
            <person name="Whitworth D.E."/>
        </authorList>
    </citation>
    <scope>NUCLEOTIDE SEQUENCE [LARGE SCALE GENOMIC DNA]</scope>
    <source>
        <strain evidence="1 2">DSM 14698</strain>
    </source>
</reference>
<accession>A0A848LAK0</accession>
<comment type="caution">
    <text evidence="1">The sequence shown here is derived from an EMBL/GenBank/DDBJ whole genome shotgun (WGS) entry which is preliminary data.</text>
</comment>
<sequence>MRLYVIEEDTSPPYTGDMDGTHKWGLPGREPCPTCGAGGGIGGLSYPCVDLSALPPDDLKKLTDSWPVPRPEFNRLRELVRPFAPPEARLVSGVQFGPLSCKGSGNFGQLLAFYSTELLVRVEALAQLRGAGLRGLEQACPVQLRFRGKNPPEFLEVQLELHGTPHRDCVSPKSKPPCPTCGYEDIRYLPTLILDAASLPGHLDVFRLSSHLDIIATERFVDTVNRLGMGGVKFRELESR</sequence>